<reference evidence="10" key="1">
    <citation type="journal article" date="2019" name="Int. J. Syst. Evol. Microbiol.">
        <title>The Global Catalogue of Microorganisms (GCM) 10K type strain sequencing project: providing services to taxonomists for standard genome sequencing and annotation.</title>
        <authorList>
            <consortium name="The Broad Institute Genomics Platform"/>
            <consortium name="The Broad Institute Genome Sequencing Center for Infectious Disease"/>
            <person name="Wu L."/>
            <person name="Ma J."/>
        </authorList>
    </citation>
    <scope>NUCLEOTIDE SEQUENCE [LARGE SCALE GENOMIC DNA]</scope>
    <source>
        <strain evidence="10">KCTC 33676</strain>
    </source>
</reference>
<dbReference type="RefSeq" id="WP_379929627.1">
    <property type="nucleotide sequence ID" value="NZ_JBHUMM010000023.1"/>
</dbReference>
<dbReference type="PANTHER" id="PTHR35529:SF1">
    <property type="entry name" value="MANGANESE EFFLUX PUMP MNTP-RELATED"/>
    <property type="match status" value="1"/>
</dbReference>
<keyword evidence="6 8" id="KW-0472">Membrane</keyword>
<evidence type="ECO:0000313" key="9">
    <source>
        <dbReference type="EMBL" id="MFD2672081.1"/>
    </source>
</evidence>
<dbReference type="HAMAP" id="MF_01521">
    <property type="entry name" value="MntP_pump"/>
    <property type="match status" value="1"/>
</dbReference>
<protein>
    <recommendedName>
        <fullName evidence="8">Putative manganese efflux pump MntP</fullName>
    </recommendedName>
</protein>
<feature type="transmembrane region" description="Helical" evidence="8">
    <location>
        <begin position="109"/>
        <end position="133"/>
    </location>
</feature>
<evidence type="ECO:0000256" key="1">
    <source>
        <dbReference type="ARBA" id="ARBA00022448"/>
    </source>
</evidence>
<evidence type="ECO:0000256" key="8">
    <source>
        <dbReference type="HAMAP-Rule" id="MF_01521"/>
    </source>
</evidence>
<dbReference type="Pfam" id="PF02659">
    <property type="entry name" value="Mntp"/>
    <property type="match status" value="1"/>
</dbReference>
<evidence type="ECO:0000256" key="3">
    <source>
        <dbReference type="ARBA" id="ARBA00022692"/>
    </source>
</evidence>
<dbReference type="EMBL" id="JBHUMM010000023">
    <property type="protein sequence ID" value="MFD2672081.1"/>
    <property type="molecule type" value="Genomic_DNA"/>
</dbReference>
<comment type="function">
    <text evidence="8">Probably functions as a manganese efflux pump.</text>
</comment>
<evidence type="ECO:0000256" key="4">
    <source>
        <dbReference type="ARBA" id="ARBA00022989"/>
    </source>
</evidence>
<comment type="caution">
    <text evidence="9">The sequence shown here is derived from an EMBL/GenBank/DDBJ whole genome shotgun (WGS) entry which is preliminary data.</text>
</comment>
<organism evidence="9 10">
    <name type="scientific">Marinicrinis sediminis</name>
    <dbReference type="NCBI Taxonomy" id="1652465"/>
    <lineage>
        <taxon>Bacteria</taxon>
        <taxon>Bacillati</taxon>
        <taxon>Bacillota</taxon>
        <taxon>Bacilli</taxon>
        <taxon>Bacillales</taxon>
        <taxon>Paenibacillaceae</taxon>
    </lineage>
</organism>
<gene>
    <name evidence="8" type="primary">mntP</name>
    <name evidence="9" type="ORF">ACFSUC_10740</name>
</gene>
<keyword evidence="3 8" id="KW-0812">Transmembrane</keyword>
<evidence type="ECO:0000256" key="7">
    <source>
        <dbReference type="ARBA" id="ARBA00023211"/>
    </source>
</evidence>
<keyword evidence="5 8" id="KW-0406">Ion transport</keyword>
<keyword evidence="7 8" id="KW-0464">Manganese</keyword>
<keyword evidence="4 8" id="KW-1133">Transmembrane helix</keyword>
<feature type="transmembrane region" description="Helical" evidence="8">
    <location>
        <begin position="76"/>
        <end position="97"/>
    </location>
</feature>
<dbReference type="InterPro" id="IPR003810">
    <property type="entry name" value="Mntp/YtaF"/>
</dbReference>
<name>A0ABW5RBJ0_9BACL</name>
<dbReference type="InterPro" id="IPR022929">
    <property type="entry name" value="Put_MntP"/>
</dbReference>
<sequence>MVEMPYVAEAGETLTLLVLAAALGMDAFSVGLGIGMRGIRLRDIMKISIIVGLFHVLMPLFGMVAGRYLGQLLGDIAVLTGGGLLTLLGLHMIYSALRGEGTQSFDHRSWVGMLVFSLGVSIDSFSVGVSLGIFSTNMLVTVTLFGLFGGGMSVLGLWLGRKVNSWMGDYGEAFGGAILLALGMKFIL</sequence>
<evidence type="ECO:0000256" key="5">
    <source>
        <dbReference type="ARBA" id="ARBA00023065"/>
    </source>
</evidence>
<keyword evidence="10" id="KW-1185">Reference proteome</keyword>
<evidence type="ECO:0000256" key="2">
    <source>
        <dbReference type="ARBA" id="ARBA00022475"/>
    </source>
</evidence>
<dbReference type="Proteomes" id="UP001597497">
    <property type="component" value="Unassembled WGS sequence"/>
</dbReference>
<feature type="transmembrane region" description="Helical" evidence="8">
    <location>
        <begin position="14"/>
        <end position="35"/>
    </location>
</feature>
<comment type="similarity">
    <text evidence="8">Belongs to the MntP (TC 9.B.29) family.</text>
</comment>
<evidence type="ECO:0000313" key="10">
    <source>
        <dbReference type="Proteomes" id="UP001597497"/>
    </source>
</evidence>
<feature type="transmembrane region" description="Helical" evidence="8">
    <location>
        <begin position="139"/>
        <end position="158"/>
    </location>
</feature>
<keyword evidence="1 8" id="KW-0813">Transport</keyword>
<evidence type="ECO:0000256" key="6">
    <source>
        <dbReference type="ARBA" id="ARBA00023136"/>
    </source>
</evidence>
<comment type="subcellular location">
    <subcellularLocation>
        <location evidence="8">Cell membrane</location>
        <topology evidence="8">Multi-pass membrane protein</topology>
    </subcellularLocation>
</comment>
<keyword evidence="2 8" id="KW-1003">Cell membrane</keyword>
<accession>A0ABW5RBJ0</accession>
<feature type="transmembrane region" description="Helical" evidence="8">
    <location>
        <begin position="47"/>
        <end position="70"/>
    </location>
</feature>
<proteinExistence type="inferred from homology"/>
<dbReference type="PANTHER" id="PTHR35529">
    <property type="entry name" value="MANGANESE EFFLUX PUMP MNTP-RELATED"/>
    <property type="match status" value="1"/>
</dbReference>